<dbReference type="GO" id="GO:0000271">
    <property type="term" value="P:polysaccharide biosynthetic process"/>
    <property type="evidence" value="ECO:0007669"/>
    <property type="project" value="InterPro"/>
</dbReference>
<dbReference type="PIRSF" id="PIRSF500134">
    <property type="entry name" value="UDPglc_DH_bac"/>
    <property type="match status" value="1"/>
</dbReference>
<feature type="binding site" evidence="4">
    <location>
        <position position="250"/>
    </location>
    <ligand>
        <name>substrate</name>
    </ligand>
</feature>
<feature type="binding site" evidence="4">
    <location>
        <position position="318"/>
    </location>
    <ligand>
        <name>substrate</name>
    </ligand>
</feature>
<dbReference type="GO" id="GO:0051287">
    <property type="term" value="F:NAD binding"/>
    <property type="evidence" value="ECO:0007669"/>
    <property type="project" value="InterPro"/>
</dbReference>
<dbReference type="InterPro" id="IPR014026">
    <property type="entry name" value="UDP-Glc/GDP-Man_DH_dimer"/>
</dbReference>
<organism evidence="6 7">
    <name type="scientific">Oceanospirillum linum</name>
    <dbReference type="NCBI Taxonomy" id="966"/>
    <lineage>
        <taxon>Bacteria</taxon>
        <taxon>Pseudomonadati</taxon>
        <taxon>Pseudomonadota</taxon>
        <taxon>Gammaproteobacteria</taxon>
        <taxon>Oceanospirillales</taxon>
        <taxon>Oceanospirillaceae</taxon>
        <taxon>Oceanospirillum</taxon>
    </lineage>
</organism>
<dbReference type="PANTHER" id="PTHR43750">
    <property type="entry name" value="UDP-GLUCOSE 6-DEHYDROGENASE TUAD"/>
    <property type="match status" value="1"/>
</dbReference>
<keyword evidence="3" id="KW-0520">NAD</keyword>
<dbReference type="InterPro" id="IPR017476">
    <property type="entry name" value="UDP-Glc/GDP-Man"/>
</dbReference>
<dbReference type="PIRSF" id="PIRSF000124">
    <property type="entry name" value="UDPglc_GDPman_dh"/>
    <property type="match status" value="1"/>
</dbReference>
<dbReference type="InterPro" id="IPR014027">
    <property type="entry name" value="UDP-Glc/GDP-Man_DH_C"/>
</dbReference>
<dbReference type="STRING" id="966.BTA35_0216130"/>
<dbReference type="SUPFAM" id="SSF52413">
    <property type="entry name" value="UDP-glucose/GDP-mannose dehydrogenase C-terminal domain"/>
    <property type="match status" value="1"/>
</dbReference>
<dbReference type="SMART" id="SM00984">
    <property type="entry name" value="UDPG_MGDP_dh_C"/>
    <property type="match status" value="1"/>
</dbReference>
<evidence type="ECO:0000256" key="3">
    <source>
        <dbReference type="PIRNR" id="PIRNR000124"/>
    </source>
</evidence>
<evidence type="ECO:0000259" key="5">
    <source>
        <dbReference type="SMART" id="SM00984"/>
    </source>
</evidence>
<feature type="binding site" evidence="4">
    <location>
        <position position="197"/>
    </location>
    <ligand>
        <name>substrate</name>
    </ligand>
</feature>
<keyword evidence="7" id="KW-1185">Reference proteome</keyword>
<evidence type="ECO:0000313" key="6">
    <source>
        <dbReference type="EMBL" id="OOV85907.1"/>
    </source>
</evidence>
<proteinExistence type="inferred from homology"/>
<reference evidence="6" key="1">
    <citation type="submission" date="2017-02" db="EMBL/GenBank/DDBJ databases">
        <title>Draft Genome Sequence of the Salt Water Bacterium Oceanospirillum linum ATCC 11336.</title>
        <authorList>
            <person name="Trachtenberg A.M."/>
            <person name="Carney J.G."/>
            <person name="Linnane J.D."/>
            <person name="Rheaume B.A."/>
            <person name="Pitts N.L."/>
            <person name="Mykles D.L."/>
            <person name="Maclea K.S."/>
        </authorList>
    </citation>
    <scope>NUCLEOTIDE SEQUENCE [LARGE SCALE GENOMIC DNA]</scope>
    <source>
        <strain evidence="6">ATCC 11336</strain>
    </source>
</reference>
<dbReference type="SUPFAM" id="SSF51735">
    <property type="entry name" value="NAD(P)-binding Rossmann-fold domains"/>
    <property type="match status" value="1"/>
</dbReference>
<feature type="binding site" evidence="4">
    <location>
        <begin position="242"/>
        <end position="246"/>
    </location>
    <ligand>
        <name>substrate</name>
    </ligand>
</feature>
<dbReference type="Pfam" id="PF00984">
    <property type="entry name" value="UDPG_MGDP_dh"/>
    <property type="match status" value="1"/>
</dbReference>
<dbReference type="InterPro" id="IPR028357">
    <property type="entry name" value="UDPglc_DH_bac"/>
</dbReference>
<protein>
    <recommendedName>
        <fullName evidence="1 3">UDP-glucose 6-dehydrogenase</fullName>
        <ecNumber evidence="3">1.1.1.22</ecNumber>
    </recommendedName>
</protein>
<dbReference type="EMBL" id="MTSD02000011">
    <property type="protein sequence ID" value="OOV85907.1"/>
    <property type="molecule type" value="Genomic_DNA"/>
</dbReference>
<feature type="domain" description="UDP-glucose/GDP-mannose dehydrogenase C-terminal" evidence="5">
    <location>
        <begin position="311"/>
        <end position="425"/>
    </location>
</feature>
<evidence type="ECO:0000256" key="4">
    <source>
        <dbReference type="PIRSR" id="PIRSR500134-2"/>
    </source>
</evidence>
<dbReference type="EC" id="1.1.1.22" evidence="3"/>
<dbReference type="Gene3D" id="1.20.5.100">
    <property type="entry name" value="Cytochrome c1, transmembrane anchor, C-terminal"/>
    <property type="match status" value="1"/>
</dbReference>
<dbReference type="PANTHER" id="PTHR43750:SF3">
    <property type="entry name" value="UDP-GLUCOSE 6-DEHYDROGENASE TUAD"/>
    <property type="match status" value="1"/>
</dbReference>
<evidence type="ECO:0000313" key="7">
    <source>
        <dbReference type="Proteomes" id="UP000190064"/>
    </source>
</evidence>
<gene>
    <name evidence="6" type="ORF">BTA35_0216130</name>
</gene>
<dbReference type="Proteomes" id="UP000190064">
    <property type="component" value="Unassembled WGS sequence"/>
</dbReference>
<accession>A0A1T1H869</accession>
<sequence>MNIRILGDSLAAWTMAGALSSTGCQVVMSADRLPDESGEIAELDLLRLLQEQYRQERLLLIPGPDNVFDRVYHLLIDARTNLTSEQRFPVLQDFAQGLSAGSRSVYALVQPVAVGTTDRLQDLLIEAIGDKRVECLYWPSFIEAGRALESFTRSGRLLIGASEDAAGVALIRELMSPFNRSKDAAMVMTSKEAELTKIGINGMLATRISFMNELADLAARQGVDIESVRLGLGADPRIGHQYLYPGCGFGGEAFNDTLNFLGQELQATEHSQGIDQGLLSSVQQINEQQKDLLFQKFWRYFNADIKGRSVAFWGCAFKPNTSSIAGSPSLVLLQALLSHGVTVRVYDPMAMGSLKVWLERQAEQAGQTCRADQVIYCDSPEQAAEKADAIMLITEWKLFWNQDLARIASMMNTPLLLDGRNIYSPRLAAQAGLVYSAIGRGQAL</sequence>
<evidence type="ECO:0000256" key="1">
    <source>
        <dbReference type="ARBA" id="ARBA00015132"/>
    </source>
</evidence>
<dbReference type="GO" id="GO:0003979">
    <property type="term" value="F:UDP-glucose 6-dehydrogenase activity"/>
    <property type="evidence" value="ECO:0007669"/>
    <property type="project" value="UniProtKB-EC"/>
</dbReference>
<dbReference type="InterPro" id="IPR036291">
    <property type="entry name" value="NAD(P)-bd_dom_sf"/>
</dbReference>
<comment type="catalytic activity">
    <reaction evidence="3">
        <text>UDP-alpha-D-glucose + 2 NAD(+) + H2O = UDP-alpha-D-glucuronate + 2 NADH + 3 H(+)</text>
        <dbReference type="Rhea" id="RHEA:23596"/>
        <dbReference type="ChEBI" id="CHEBI:15377"/>
        <dbReference type="ChEBI" id="CHEBI:15378"/>
        <dbReference type="ChEBI" id="CHEBI:57540"/>
        <dbReference type="ChEBI" id="CHEBI:57945"/>
        <dbReference type="ChEBI" id="CHEBI:58052"/>
        <dbReference type="ChEBI" id="CHEBI:58885"/>
        <dbReference type="EC" id="1.1.1.22"/>
    </reaction>
</comment>
<dbReference type="PROSITE" id="PS51257">
    <property type="entry name" value="PROKAR_LIPOPROTEIN"/>
    <property type="match status" value="1"/>
</dbReference>
<comment type="caution">
    <text evidence="6">The sequence shown here is derived from an EMBL/GenBank/DDBJ whole genome shotgun (WGS) entry which is preliminary data.</text>
</comment>
<dbReference type="InterPro" id="IPR036220">
    <property type="entry name" value="UDP-Glc/GDP-Man_DH_C_sf"/>
</dbReference>
<evidence type="ECO:0000256" key="2">
    <source>
        <dbReference type="ARBA" id="ARBA00023002"/>
    </source>
</evidence>
<name>A0A1T1H869_OCELI</name>
<dbReference type="Gene3D" id="3.40.50.720">
    <property type="entry name" value="NAD(P)-binding Rossmann-like Domain"/>
    <property type="match status" value="2"/>
</dbReference>
<dbReference type="RefSeq" id="WP_078320845.1">
    <property type="nucleotide sequence ID" value="NZ_FXTS01000013.1"/>
</dbReference>
<comment type="similarity">
    <text evidence="3">Belongs to the UDP-glucose/GDP-mannose dehydrogenase family.</text>
</comment>
<dbReference type="AlphaFoldDB" id="A0A1T1H869"/>
<dbReference type="Pfam" id="PF03720">
    <property type="entry name" value="UDPG_MGDP_dh_C"/>
    <property type="match status" value="1"/>
</dbReference>
<keyword evidence="2 3" id="KW-0560">Oxidoreductase</keyword>
<dbReference type="InterPro" id="IPR008927">
    <property type="entry name" value="6-PGluconate_DH-like_C_sf"/>
</dbReference>
<dbReference type="SUPFAM" id="SSF48179">
    <property type="entry name" value="6-phosphogluconate dehydrogenase C-terminal domain-like"/>
    <property type="match status" value="1"/>
</dbReference>